<dbReference type="RefSeq" id="WP_163288913.1">
    <property type="nucleotide sequence ID" value="NZ_JAAGWY010000001.1"/>
</dbReference>
<name>A0A6L9XWE0_9MICO</name>
<keyword evidence="2" id="KW-1185">Reference proteome</keyword>
<comment type="caution">
    <text evidence="1">The sequence shown here is derived from an EMBL/GenBank/DDBJ whole genome shotgun (WGS) entry which is preliminary data.</text>
</comment>
<accession>A0A6L9XWE0</accession>
<protein>
    <submittedName>
        <fullName evidence="1">Uncharacterized protein</fullName>
    </submittedName>
</protein>
<sequence>MVSTATAFAAVLGIEYESEGDRVYISSDRTIARAFAALYFPESGGWGTGTLYRVAPTGALELDPDFPGGGRNFSTTAATVLEVEETSVARDVLTSRESLLAALVGQGQHRGRALSPSRDVFRVQR</sequence>
<evidence type="ECO:0000313" key="1">
    <source>
        <dbReference type="EMBL" id="NEN05739.1"/>
    </source>
</evidence>
<proteinExistence type="predicted"/>
<reference evidence="1 2" key="1">
    <citation type="journal article" date="2014" name="J. Microbiol.">
        <title>Diaminobutyricibacter tongyongensis gen. nov., sp. nov. and Homoserinibacter gongjuensis gen. nov., sp. nov. belong to the family Microbacteriaceae.</title>
        <authorList>
            <person name="Kim S.J."/>
            <person name="Ahn J.H."/>
            <person name="Weon H.Y."/>
            <person name="Hamada M."/>
            <person name="Suzuki K."/>
            <person name="Kwon S.W."/>
        </authorList>
    </citation>
    <scope>NUCLEOTIDE SEQUENCE [LARGE SCALE GENOMIC DNA]</scope>
    <source>
        <strain evidence="1 2">NBRC 108724</strain>
    </source>
</reference>
<gene>
    <name evidence="1" type="ORF">G3T36_07620</name>
</gene>
<organism evidence="1 2">
    <name type="scientific">Leifsonia tongyongensis</name>
    <dbReference type="NCBI Taxonomy" id="1268043"/>
    <lineage>
        <taxon>Bacteria</taxon>
        <taxon>Bacillati</taxon>
        <taxon>Actinomycetota</taxon>
        <taxon>Actinomycetes</taxon>
        <taxon>Micrococcales</taxon>
        <taxon>Microbacteriaceae</taxon>
        <taxon>Leifsonia</taxon>
    </lineage>
</organism>
<dbReference type="EMBL" id="JAAGWY010000001">
    <property type="protein sequence ID" value="NEN05739.1"/>
    <property type="molecule type" value="Genomic_DNA"/>
</dbReference>
<evidence type="ECO:0000313" key="2">
    <source>
        <dbReference type="Proteomes" id="UP000474967"/>
    </source>
</evidence>
<dbReference type="AlphaFoldDB" id="A0A6L9XWE0"/>
<dbReference type="Proteomes" id="UP000474967">
    <property type="component" value="Unassembled WGS sequence"/>
</dbReference>